<dbReference type="SUPFAM" id="SSF55781">
    <property type="entry name" value="GAF domain-like"/>
    <property type="match status" value="1"/>
</dbReference>
<accession>A0ABV7CCI6</accession>
<keyword evidence="6" id="KW-1185">Reference proteome</keyword>
<dbReference type="SMART" id="SM00267">
    <property type="entry name" value="GGDEF"/>
    <property type="match status" value="1"/>
</dbReference>
<dbReference type="NCBIfam" id="TIGR00254">
    <property type="entry name" value="GGDEF"/>
    <property type="match status" value="1"/>
</dbReference>
<evidence type="ECO:0000313" key="5">
    <source>
        <dbReference type="EMBL" id="MFC3024195.1"/>
    </source>
</evidence>
<dbReference type="InterPro" id="IPR003018">
    <property type="entry name" value="GAF"/>
</dbReference>
<evidence type="ECO:0000313" key="6">
    <source>
        <dbReference type="Proteomes" id="UP001595384"/>
    </source>
</evidence>
<dbReference type="PROSITE" id="PS50112">
    <property type="entry name" value="PAS"/>
    <property type="match status" value="1"/>
</dbReference>
<dbReference type="RefSeq" id="WP_123014516.1">
    <property type="nucleotide sequence ID" value="NZ_AP024912.1"/>
</dbReference>
<feature type="domain" description="GGDEF" evidence="4">
    <location>
        <begin position="335"/>
        <end position="466"/>
    </location>
</feature>
<gene>
    <name evidence="5" type="ORF">ACFODT_10170</name>
</gene>
<name>A0ABV7CCI6_9VIBR</name>
<dbReference type="PROSITE" id="PS50887">
    <property type="entry name" value="GGDEF"/>
    <property type="match status" value="1"/>
</dbReference>
<proteinExistence type="predicted"/>
<dbReference type="EC" id="2.7.7.65" evidence="1"/>
<dbReference type="InterPro" id="IPR013767">
    <property type="entry name" value="PAS_fold"/>
</dbReference>
<comment type="catalytic activity">
    <reaction evidence="2">
        <text>2 GTP = 3',3'-c-di-GMP + 2 diphosphate</text>
        <dbReference type="Rhea" id="RHEA:24898"/>
        <dbReference type="ChEBI" id="CHEBI:33019"/>
        <dbReference type="ChEBI" id="CHEBI:37565"/>
        <dbReference type="ChEBI" id="CHEBI:58805"/>
        <dbReference type="EC" id="2.7.7.65"/>
    </reaction>
</comment>
<keyword evidence="5" id="KW-0548">Nucleotidyltransferase</keyword>
<evidence type="ECO:0000256" key="2">
    <source>
        <dbReference type="ARBA" id="ARBA00034247"/>
    </source>
</evidence>
<dbReference type="Proteomes" id="UP001595384">
    <property type="component" value="Unassembled WGS sequence"/>
</dbReference>
<dbReference type="Gene3D" id="3.30.450.40">
    <property type="match status" value="1"/>
</dbReference>
<dbReference type="GO" id="GO:0052621">
    <property type="term" value="F:diguanylate cyclase activity"/>
    <property type="evidence" value="ECO:0007669"/>
    <property type="project" value="UniProtKB-EC"/>
</dbReference>
<protein>
    <recommendedName>
        <fullName evidence="1">diguanylate cyclase</fullName>
        <ecNumber evidence="1">2.7.7.65</ecNumber>
    </recommendedName>
</protein>
<dbReference type="Pfam" id="PF00990">
    <property type="entry name" value="GGDEF"/>
    <property type="match status" value="1"/>
</dbReference>
<feature type="domain" description="PAS" evidence="3">
    <location>
        <begin position="11"/>
        <end position="57"/>
    </location>
</feature>
<dbReference type="PANTHER" id="PTHR45138">
    <property type="entry name" value="REGULATORY COMPONENTS OF SENSORY TRANSDUCTION SYSTEM"/>
    <property type="match status" value="1"/>
</dbReference>
<dbReference type="SMART" id="SM00091">
    <property type="entry name" value="PAS"/>
    <property type="match status" value="1"/>
</dbReference>
<keyword evidence="5" id="KW-0808">Transferase</keyword>
<dbReference type="InterPro" id="IPR000014">
    <property type="entry name" value="PAS"/>
</dbReference>
<evidence type="ECO:0000256" key="1">
    <source>
        <dbReference type="ARBA" id="ARBA00012528"/>
    </source>
</evidence>
<dbReference type="CDD" id="cd00130">
    <property type="entry name" value="PAS"/>
    <property type="match status" value="1"/>
</dbReference>
<dbReference type="InterPro" id="IPR029016">
    <property type="entry name" value="GAF-like_dom_sf"/>
</dbReference>
<dbReference type="Gene3D" id="3.30.70.270">
    <property type="match status" value="1"/>
</dbReference>
<dbReference type="CDD" id="cd01949">
    <property type="entry name" value="GGDEF"/>
    <property type="match status" value="1"/>
</dbReference>
<dbReference type="EMBL" id="JBHRSE010000062">
    <property type="protein sequence ID" value="MFC3024195.1"/>
    <property type="molecule type" value="Genomic_DNA"/>
</dbReference>
<dbReference type="InterPro" id="IPR050469">
    <property type="entry name" value="Diguanylate_Cyclase"/>
</dbReference>
<dbReference type="Pfam" id="PF01590">
    <property type="entry name" value="GAF"/>
    <property type="match status" value="1"/>
</dbReference>
<dbReference type="InterPro" id="IPR043128">
    <property type="entry name" value="Rev_trsase/Diguanyl_cyclase"/>
</dbReference>
<dbReference type="SUPFAM" id="SSF55785">
    <property type="entry name" value="PYP-like sensor domain (PAS domain)"/>
    <property type="match status" value="1"/>
</dbReference>
<sequence length="466" mass="53009">MRQINTVNEQELAVVLRALEHIDQAAMIISLDRHILGFNKQARELFGYEVDEILHKSTRLFYATEQEYERLGEHRYNDTTPATNTALNVQYIDKNHKTFIGRTHGGLVYDATDTPYCIMTLISDITVQMATEEALNQLHMITSSRQLTFEQRVNEILKLGAGLFGLPIGIFSQINESKSEYIIQQAVSPDNELKPGMTFDLSTTYCSHVFKANDVLGFHHVSKSHIATHPCFKNFGLEAYLGAPVFVDGVRYGTLNFSSPEPCRPFIKQDIELVKLFAAWMGHEVARNYDINALEFAHKRMAHIANTDELTGLANRRCTEDTLEEVMQRSLRLHQPLCIAIIDFDNFKNVNDTYGHSVGDETLKSHSELMKENCRGTDFYGRWGGEEFIAILPNTTLKKAIVSLERFRHKAESHRITEEIPELRVTASIGLTELRKDDTLDSLVNRADSLLYIAKESGRNNVKHDI</sequence>
<dbReference type="InterPro" id="IPR029787">
    <property type="entry name" value="Nucleotide_cyclase"/>
</dbReference>
<dbReference type="Pfam" id="PF00989">
    <property type="entry name" value="PAS"/>
    <property type="match status" value="1"/>
</dbReference>
<comment type="caution">
    <text evidence="5">The sequence shown here is derived from an EMBL/GenBank/DDBJ whole genome shotgun (WGS) entry which is preliminary data.</text>
</comment>
<dbReference type="SUPFAM" id="SSF55073">
    <property type="entry name" value="Nucleotide cyclase"/>
    <property type="match status" value="1"/>
</dbReference>
<dbReference type="NCBIfam" id="TIGR00229">
    <property type="entry name" value="sensory_box"/>
    <property type="match status" value="1"/>
</dbReference>
<dbReference type="InterPro" id="IPR000160">
    <property type="entry name" value="GGDEF_dom"/>
</dbReference>
<evidence type="ECO:0000259" key="4">
    <source>
        <dbReference type="PROSITE" id="PS50887"/>
    </source>
</evidence>
<reference evidence="6" key="1">
    <citation type="journal article" date="2019" name="Int. J. Syst. Evol. Microbiol.">
        <title>The Global Catalogue of Microorganisms (GCM) 10K type strain sequencing project: providing services to taxonomists for standard genome sequencing and annotation.</title>
        <authorList>
            <consortium name="The Broad Institute Genomics Platform"/>
            <consortium name="The Broad Institute Genome Sequencing Center for Infectious Disease"/>
            <person name="Wu L."/>
            <person name="Ma J."/>
        </authorList>
    </citation>
    <scope>NUCLEOTIDE SEQUENCE [LARGE SCALE GENOMIC DNA]</scope>
    <source>
        <strain evidence="6">KCTC 62784</strain>
    </source>
</reference>
<evidence type="ECO:0000259" key="3">
    <source>
        <dbReference type="PROSITE" id="PS50112"/>
    </source>
</evidence>
<dbReference type="PANTHER" id="PTHR45138:SF9">
    <property type="entry name" value="DIGUANYLATE CYCLASE DGCM-RELATED"/>
    <property type="match status" value="1"/>
</dbReference>
<dbReference type="InterPro" id="IPR035965">
    <property type="entry name" value="PAS-like_dom_sf"/>
</dbReference>
<dbReference type="Gene3D" id="3.30.450.20">
    <property type="entry name" value="PAS domain"/>
    <property type="match status" value="1"/>
</dbReference>
<organism evidence="5 6">
    <name type="scientific">Vibrio zhugei</name>
    <dbReference type="NCBI Taxonomy" id="2479546"/>
    <lineage>
        <taxon>Bacteria</taxon>
        <taxon>Pseudomonadati</taxon>
        <taxon>Pseudomonadota</taxon>
        <taxon>Gammaproteobacteria</taxon>
        <taxon>Vibrionales</taxon>
        <taxon>Vibrionaceae</taxon>
        <taxon>Vibrio</taxon>
    </lineage>
</organism>